<dbReference type="GO" id="GO:0005768">
    <property type="term" value="C:endosome"/>
    <property type="evidence" value="ECO:0007669"/>
    <property type="project" value="TreeGrafter"/>
</dbReference>
<keyword evidence="2" id="KW-1185">Reference proteome</keyword>
<gene>
    <name evidence="1" type="ORF">PECUL_23A040231</name>
</gene>
<dbReference type="AlphaFoldDB" id="A0AAD1T3B7"/>
<proteinExistence type="predicted"/>
<dbReference type="GO" id="GO:0001764">
    <property type="term" value="P:neuron migration"/>
    <property type="evidence" value="ECO:0007669"/>
    <property type="project" value="InterPro"/>
</dbReference>
<dbReference type="GO" id="GO:0007158">
    <property type="term" value="P:neuron cell-cell adhesion"/>
    <property type="evidence" value="ECO:0007669"/>
    <property type="project" value="TreeGrafter"/>
</dbReference>
<dbReference type="InterPro" id="IPR026995">
    <property type="entry name" value="Astrotactin"/>
</dbReference>
<dbReference type="GO" id="GO:0043533">
    <property type="term" value="F:inositol 1,3,4,5 tetrakisphosphate binding"/>
    <property type="evidence" value="ECO:0007669"/>
    <property type="project" value="TreeGrafter"/>
</dbReference>
<protein>
    <recommendedName>
        <fullName evidence="3">Astrotactin-2</fullName>
    </recommendedName>
</protein>
<dbReference type="Pfam" id="PF14670">
    <property type="entry name" value="FXa_inhibition"/>
    <property type="match status" value="1"/>
</dbReference>
<evidence type="ECO:0000313" key="2">
    <source>
        <dbReference type="Proteomes" id="UP001295444"/>
    </source>
</evidence>
<dbReference type="PANTHER" id="PTHR16592">
    <property type="entry name" value="ASTROTACTIN-1-LIKE"/>
    <property type="match status" value="1"/>
</dbReference>
<reference evidence="1" key="1">
    <citation type="submission" date="2022-03" db="EMBL/GenBank/DDBJ databases">
        <authorList>
            <person name="Alioto T."/>
            <person name="Alioto T."/>
            <person name="Gomez Garrido J."/>
        </authorList>
    </citation>
    <scope>NUCLEOTIDE SEQUENCE</scope>
</reference>
<accession>A0AAD1T3B7</accession>
<dbReference type="Gene3D" id="2.10.25.10">
    <property type="entry name" value="Laminin"/>
    <property type="match status" value="1"/>
</dbReference>
<dbReference type="EMBL" id="OW240920">
    <property type="protein sequence ID" value="CAH2315911.1"/>
    <property type="molecule type" value="Genomic_DNA"/>
</dbReference>
<dbReference type="PANTHER" id="PTHR16592:SF2">
    <property type="entry name" value="ASTROTACTIN-2"/>
    <property type="match status" value="1"/>
</dbReference>
<dbReference type="GO" id="GO:0016020">
    <property type="term" value="C:membrane"/>
    <property type="evidence" value="ECO:0007669"/>
    <property type="project" value="TreeGrafter"/>
</dbReference>
<evidence type="ECO:0008006" key="3">
    <source>
        <dbReference type="Google" id="ProtNLM"/>
    </source>
</evidence>
<evidence type="ECO:0000313" key="1">
    <source>
        <dbReference type="EMBL" id="CAH2315911.1"/>
    </source>
</evidence>
<organism evidence="1 2">
    <name type="scientific">Pelobates cultripes</name>
    <name type="common">Western spadefoot toad</name>
    <dbReference type="NCBI Taxonomy" id="61616"/>
    <lineage>
        <taxon>Eukaryota</taxon>
        <taxon>Metazoa</taxon>
        <taxon>Chordata</taxon>
        <taxon>Craniata</taxon>
        <taxon>Vertebrata</taxon>
        <taxon>Euteleostomi</taxon>
        <taxon>Amphibia</taxon>
        <taxon>Batrachia</taxon>
        <taxon>Anura</taxon>
        <taxon>Pelobatoidea</taxon>
        <taxon>Pelobatidae</taxon>
        <taxon>Pelobates</taxon>
    </lineage>
</organism>
<dbReference type="Proteomes" id="UP001295444">
    <property type="component" value="Chromosome 09"/>
</dbReference>
<name>A0AAD1T3B7_PELCU</name>
<sequence>MKDGSGCFDYSRGIDCSDGSNGGCEQLCLQQIVPLPEEPHESAIYMYCGCVEEYRLGPDGRSCLMVTEICEGHKCLRLENHQNNTLFEEMLHGFDNKTQRVNQGRVFQMSFR</sequence>